<reference evidence="1 2" key="1">
    <citation type="submission" date="2024-02" db="EMBL/GenBank/DDBJ databases">
        <title>Rhodopirellula caenicola NBRC 110016.</title>
        <authorList>
            <person name="Ichikawa N."/>
            <person name="Katano-Makiyama Y."/>
            <person name="Hidaka K."/>
        </authorList>
    </citation>
    <scope>NUCLEOTIDE SEQUENCE [LARGE SCALE GENOMIC DNA]</scope>
    <source>
        <strain evidence="1 2">NBRC 110016</strain>
    </source>
</reference>
<sequence>MWDRLPACRRVQGIRVHIDYRSGLGVFRSGFAFYVGAELTY</sequence>
<gene>
    <name evidence="1" type="ORF">Rcae01_03273</name>
</gene>
<evidence type="ECO:0000313" key="1">
    <source>
        <dbReference type="EMBL" id="GAA5507815.1"/>
    </source>
</evidence>
<dbReference type="EMBL" id="BAABRO010000006">
    <property type="protein sequence ID" value="GAA5507815.1"/>
    <property type="molecule type" value="Genomic_DNA"/>
</dbReference>
<accession>A0ABP9VU35</accession>
<name>A0ABP9VU35_9BACT</name>
<protein>
    <submittedName>
        <fullName evidence="1">Uncharacterized protein</fullName>
    </submittedName>
</protein>
<dbReference type="Proteomes" id="UP001416858">
    <property type="component" value="Unassembled WGS sequence"/>
</dbReference>
<organism evidence="1 2">
    <name type="scientific">Novipirellula caenicola</name>
    <dbReference type="NCBI Taxonomy" id="1536901"/>
    <lineage>
        <taxon>Bacteria</taxon>
        <taxon>Pseudomonadati</taxon>
        <taxon>Planctomycetota</taxon>
        <taxon>Planctomycetia</taxon>
        <taxon>Pirellulales</taxon>
        <taxon>Pirellulaceae</taxon>
        <taxon>Novipirellula</taxon>
    </lineage>
</organism>
<proteinExistence type="predicted"/>
<evidence type="ECO:0000313" key="2">
    <source>
        <dbReference type="Proteomes" id="UP001416858"/>
    </source>
</evidence>
<comment type="caution">
    <text evidence="1">The sequence shown here is derived from an EMBL/GenBank/DDBJ whole genome shotgun (WGS) entry which is preliminary data.</text>
</comment>
<keyword evidence="2" id="KW-1185">Reference proteome</keyword>